<proteinExistence type="predicted"/>
<organism evidence="1">
    <name type="scientific">Pasteurella multocida</name>
    <dbReference type="NCBI Taxonomy" id="747"/>
    <lineage>
        <taxon>Bacteria</taxon>
        <taxon>Pseudomonadati</taxon>
        <taxon>Pseudomonadota</taxon>
        <taxon>Gammaproteobacteria</taxon>
        <taxon>Pasteurellales</taxon>
        <taxon>Pasteurellaceae</taxon>
        <taxon>Pasteurella</taxon>
    </lineage>
</organism>
<evidence type="ECO:0000313" key="1">
    <source>
        <dbReference type="EMBL" id="AAP15302.1"/>
    </source>
</evidence>
<protein>
    <submittedName>
        <fullName evidence="1">Uncharacterized protein</fullName>
    </submittedName>
</protein>
<geneLocation type="plasmid" evidence="1">
    <name>pJR2</name>
</geneLocation>
<keyword evidence="1" id="KW-0614">Plasmid</keyword>
<reference evidence="1" key="1">
    <citation type="submission" date="2003-02" db="EMBL/GenBank/DDBJ databases">
        <title>Molecular characterization of plasmids with antimicrobial resistant genes in avian isolates of Pasteurella multocida.</title>
        <authorList>
            <person name="Wu J."/>
            <person name="Shieh H.K."/>
            <person name="Shien J."/>
            <person name="Gong S."/>
            <person name="Chang P."/>
        </authorList>
    </citation>
    <scope>NUCLEOTIDE SEQUENCE</scope>
    <source>
        <plasmid evidence="1">pJR2</plasmid>
    </source>
</reference>
<dbReference type="EMBL" id="AY232671">
    <property type="protein sequence ID" value="AAP15302.1"/>
    <property type="molecule type" value="Genomic_DNA"/>
</dbReference>
<name>Q83ZX2_PASMD</name>
<dbReference type="AlphaFoldDB" id="Q83ZX2"/>
<sequence>MLSSLSPHKFDGITMKEKASFRINSQLHADLKAFANSQGITTSQLIELACYHFMDRKPKPTKQVERHKKLESIDLKFCLDQPTYKKLAKIVQAKNSTLSQELNYRLSASLENAVFNDVELGRMWEIKVNVDRLGNLLKLAIDQKTPVNDELFKQLDHNITELRNEFNRILATVNQRTLK</sequence>
<accession>Q83ZX2</accession>